<proteinExistence type="predicted"/>
<reference evidence="1" key="2">
    <citation type="submission" date="2014-07" db="EMBL/GenBank/DDBJ databases">
        <title>Initial genome analysis of the psychrotolerant acidophile Acidithiobacillus ferrivorans CF27: insights into iron and sulfur oxidation pathways and into biofilm formation.</title>
        <authorList>
            <person name="Talla E."/>
            <person name="Hedrich S."/>
            <person name="Mangenot S."/>
            <person name="Ji B."/>
            <person name="Johnson D.B."/>
            <person name="Barbe V."/>
            <person name="Bonnefoy V."/>
        </authorList>
    </citation>
    <scope>NUCLEOTIDE SEQUENCE [LARGE SCALE GENOMIC DNA]</scope>
    <source>
        <strain evidence="1">CF27</strain>
    </source>
</reference>
<dbReference type="EMBL" id="CCCS020000034">
    <property type="protein sequence ID" value="CDQ10219.1"/>
    <property type="molecule type" value="Genomic_DNA"/>
</dbReference>
<accession>A0A060UUG5</accession>
<reference evidence="2 3" key="3">
    <citation type="submission" date="2017-03" db="EMBL/GenBank/DDBJ databases">
        <authorList>
            <person name="Regsiter A."/>
            <person name="William W."/>
        </authorList>
    </citation>
    <scope>NUCLEOTIDE SEQUENCE [LARGE SCALE GENOMIC DNA]</scope>
    <source>
        <strain evidence="2">PRJEB5721</strain>
    </source>
</reference>
<dbReference type="Proteomes" id="UP000193925">
    <property type="component" value="Chromosome AFERRI"/>
</dbReference>
<gene>
    <name evidence="2" type="ORF">AFERRI_10213</name>
    <name evidence="1" type="ORF">AFERRI_40171</name>
</gene>
<evidence type="ECO:0000313" key="1">
    <source>
        <dbReference type="EMBL" id="CDQ10219.1"/>
    </source>
</evidence>
<protein>
    <submittedName>
        <fullName evidence="1">Uncharacterized protein</fullName>
    </submittedName>
</protein>
<reference evidence="1" key="1">
    <citation type="submission" date="2014-03" db="EMBL/GenBank/DDBJ databases">
        <authorList>
            <person name="Genoscope - CEA"/>
        </authorList>
    </citation>
    <scope>NUCLEOTIDE SEQUENCE [LARGE SCALE GENOMIC DNA]</scope>
    <source>
        <strain evidence="1">CF27</strain>
    </source>
</reference>
<keyword evidence="3" id="KW-1185">Reference proteome</keyword>
<evidence type="ECO:0000313" key="3">
    <source>
        <dbReference type="Proteomes" id="UP000193925"/>
    </source>
</evidence>
<name>A0A060UUG5_9PROT</name>
<organism evidence="1">
    <name type="scientific">Acidithiobacillus ferrivorans</name>
    <dbReference type="NCBI Taxonomy" id="160808"/>
    <lineage>
        <taxon>Bacteria</taxon>
        <taxon>Pseudomonadati</taxon>
        <taxon>Pseudomonadota</taxon>
        <taxon>Acidithiobacillia</taxon>
        <taxon>Acidithiobacillales</taxon>
        <taxon>Acidithiobacillaceae</taxon>
        <taxon>Acidithiobacillus</taxon>
    </lineage>
</organism>
<dbReference type="AlphaFoldDB" id="A0A060UUG5"/>
<sequence length="133" mass="15419">MGEKYTQPSTRVRQLSKKITTVLKRSQWTLGNHLILAPGARPITTEKAAIIADELLAWPELKNENKEQVHKICRMVLYGIVARKPEKPVNRPKMPKQQKTTRRRESINIIEVAYKPAKHNFHYPRDTLNGEIQ</sequence>
<dbReference type="EMBL" id="LT841305">
    <property type="protein sequence ID" value="SMH64180.1"/>
    <property type="molecule type" value="Genomic_DNA"/>
</dbReference>
<evidence type="ECO:0000313" key="2">
    <source>
        <dbReference type="EMBL" id="SMH64180.1"/>
    </source>
</evidence>
<dbReference type="RefSeq" id="WP_035192584.1">
    <property type="nucleotide sequence ID" value="NZ_CCCS020000034.1"/>
</dbReference>